<evidence type="ECO:0000256" key="1">
    <source>
        <dbReference type="SAM" id="MobiDB-lite"/>
    </source>
</evidence>
<dbReference type="Proteomes" id="UP000078541">
    <property type="component" value="Unassembled WGS sequence"/>
</dbReference>
<feature type="region of interest" description="Disordered" evidence="1">
    <location>
        <begin position="212"/>
        <end position="242"/>
    </location>
</feature>
<organism evidence="2 3">
    <name type="scientific">Trachymyrmex septentrionalis</name>
    <dbReference type="NCBI Taxonomy" id="34720"/>
    <lineage>
        <taxon>Eukaryota</taxon>
        <taxon>Metazoa</taxon>
        <taxon>Ecdysozoa</taxon>
        <taxon>Arthropoda</taxon>
        <taxon>Hexapoda</taxon>
        <taxon>Insecta</taxon>
        <taxon>Pterygota</taxon>
        <taxon>Neoptera</taxon>
        <taxon>Endopterygota</taxon>
        <taxon>Hymenoptera</taxon>
        <taxon>Apocrita</taxon>
        <taxon>Aculeata</taxon>
        <taxon>Formicoidea</taxon>
        <taxon>Formicidae</taxon>
        <taxon>Myrmicinae</taxon>
        <taxon>Trachymyrmex</taxon>
    </lineage>
</organism>
<evidence type="ECO:0000313" key="3">
    <source>
        <dbReference type="Proteomes" id="UP000078541"/>
    </source>
</evidence>
<dbReference type="AlphaFoldDB" id="A0A195FTM0"/>
<proteinExistence type="predicted"/>
<protein>
    <submittedName>
        <fullName evidence="2">Uncharacterized protein</fullName>
    </submittedName>
</protein>
<accession>A0A195FTM0</accession>
<sequence>MEATTTTSRRRARRVALRRIASHRTVRGRHVQHCELCILHTAEAIVFTAGRSVYRELVKWACGAPEARAPSVAWRKSNIDPMLILLLSYEGFVPNRIIYSPVNANSYTLLRPSGVRTASTRVLPGKSDSRRKPAGIPSWIHVRHGKQAPTLIILSWERSTCMIRAPGPSAGSQADSEEATEKLITAFYQRRPGSIRPERRFHYLAEKLRDSPLIDDQPSANTPNLDPSSERKKKKKNQKKENAIELKSKLLSVKLCHKMYTRIPYV</sequence>
<evidence type="ECO:0000313" key="2">
    <source>
        <dbReference type="EMBL" id="KYN43637.1"/>
    </source>
</evidence>
<feature type="compositionally biased region" description="Polar residues" evidence="1">
    <location>
        <begin position="218"/>
        <end position="227"/>
    </location>
</feature>
<dbReference type="EMBL" id="KQ981276">
    <property type="protein sequence ID" value="KYN43637.1"/>
    <property type="molecule type" value="Genomic_DNA"/>
</dbReference>
<keyword evidence="3" id="KW-1185">Reference proteome</keyword>
<name>A0A195FTM0_9HYME</name>
<gene>
    <name evidence="2" type="ORF">ALC56_01899</name>
</gene>
<reference evidence="2 3" key="1">
    <citation type="submission" date="2016-03" db="EMBL/GenBank/DDBJ databases">
        <title>Trachymyrmex septentrionalis WGS genome.</title>
        <authorList>
            <person name="Nygaard S."/>
            <person name="Hu H."/>
            <person name="Boomsma J."/>
            <person name="Zhang G."/>
        </authorList>
    </citation>
    <scope>NUCLEOTIDE SEQUENCE [LARGE SCALE GENOMIC DNA]</scope>
    <source>
        <strain evidence="2">Tsep2-gDNA-1</strain>
        <tissue evidence="2">Whole body</tissue>
    </source>
</reference>